<evidence type="ECO:0000313" key="2">
    <source>
        <dbReference type="Proteomes" id="UP001239111"/>
    </source>
</evidence>
<gene>
    <name evidence="1" type="ORF">QAD02_018684</name>
</gene>
<proteinExistence type="predicted"/>
<dbReference type="Proteomes" id="UP001239111">
    <property type="component" value="Chromosome 1"/>
</dbReference>
<name>A0ACC2PHD9_9HYME</name>
<comment type="caution">
    <text evidence="1">The sequence shown here is derived from an EMBL/GenBank/DDBJ whole genome shotgun (WGS) entry which is preliminary data.</text>
</comment>
<dbReference type="EMBL" id="CM056741">
    <property type="protein sequence ID" value="KAJ8682892.1"/>
    <property type="molecule type" value="Genomic_DNA"/>
</dbReference>
<sequence length="401" mass="44826">MSAAIKRKEREIRRLERKVNQAWGDLAGLQDRRPLSYEEARDASLRPQQPHSVNGSVHGSVRSHRPGPRAVLQYQGHRSRIDMHEEARRRRERSGSLQVHSEPVAPLAPLAAPARIAPPAAPAREPNLQQNLGAEHGCHRPTKRIREESDSRSSSSSTHNPDRYSDEIISSNGENEDPSRPGIVTLVAGGQDPEEDEVTKYLDEFLVDLGSRKDKVLELSQPVADRVRTIMADKIMDKKQRTAMLKNIALIGALDLEAPAINPEITLKEPLATKDNFLKQYQTIAGASISQAATLLDAWTILTSNLAIDESTKKKFYEGLCSIVILNTDLIHMMSMARRDAILPRFDEKIQRAMRKTQVTKQLFGDDVKSLIEGEPTDLSNNKRSQMKIRRVAISGLSTPR</sequence>
<accession>A0ACC2PHD9</accession>
<organism evidence="1 2">
    <name type="scientific">Eretmocerus hayati</name>
    <dbReference type="NCBI Taxonomy" id="131215"/>
    <lineage>
        <taxon>Eukaryota</taxon>
        <taxon>Metazoa</taxon>
        <taxon>Ecdysozoa</taxon>
        <taxon>Arthropoda</taxon>
        <taxon>Hexapoda</taxon>
        <taxon>Insecta</taxon>
        <taxon>Pterygota</taxon>
        <taxon>Neoptera</taxon>
        <taxon>Endopterygota</taxon>
        <taxon>Hymenoptera</taxon>
        <taxon>Apocrita</taxon>
        <taxon>Proctotrupomorpha</taxon>
        <taxon>Chalcidoidea</taxon>
        <taxon>Aphelinidae</taxon>
        <taxon>Aphelininae</taxon>
        <taxon>Eretmocerus</taxon>
    </lineage>
</organism>
<keyword evidence="2" id="KW-1185">Reference proteome</keyword>
<protein>
    <submittedName>
        <fullName evidence="1">Uncharacterized protein</fullName>
    </submittedName>
</protein>
<evidence type="ECO:0000313" key="1">
    <source>
        <dbReference type="EMBL" id="KAJ8682892.1"/>
    </source>
</evidence>
<reference evidence="1" key="1">
    <citation type="submission" date="2023-04" db="EMBL/GenBank/DDBJ databases">
        <title>A chromosome-level genome assembly of the parasitoid wasp Eretmocerus hayati.</title>
        <authorList>
            <person name="Zhong Y."/>
            <person name="Liu S."/>
            <person name="Liu Y."/>
        </authorList>
    </citation>
    <scope>NUCLEOTIDE SEQUENCE</scope>
    <source>
        <strain evidence="1">ZJU_SS_LIU_2023</strain>
    </source>
</reference>